<evidence type="ECO:0000313" key="3">
    <source>
        <dbReference type="Proteomes" id="UP000799118"/>
    </source>
</evidence>
<organism evidence="2 3">
    <name type="scientific">Gymnopus androsaceus JB14</name>
    <dbReference type="NCBI Taxonomy" id="1447944"/>
    <lineage>
        <taxon>Eukaryota</taxon>
        <taxon>Fungi</taxon>
        <taxon>Dikarya</taxon>
        <taxon>Basidiomycota</taxon>
        <taxon>Agaricomycotina</taxon>
        <taxon>Agaricomycetes</taxon>
        <taxon>Agaricomycetidae</taxon>
        <taxon>Agaricales</taxon>
        <taxon>Marasmiineae</taxon>
        <taxon>Omphalotaceae</taxon>
        <taxon>Gymnopus</taxon>
    </lineage>
</organism>
<keyword evidence="3" id="KW-1185">Reference proteome</keyword>
<dbReference type="AlphaFoldDB" id="A0A6A4ICZ5"/>
<accession>A0A6A4ICZ5</accession>
<evidence type="ECO:0008006" key="4">
    <source>
        <dbReference type="Google" id="ProtNLM"/>
    </source>
</evidence>
<sequence>MDDTLGRLLAHMHQAGQLTPALLTQLLGPSASTAPLTASALPPAQSLVPIPPAFNTITTSTPTPIAPAPAPIAPPVVLAPVSSTSASVPPSFTGTLAQPYIFSSSPTAAPAMPYNSMSMLQSVAQGPSSMPIFGGFGAASGQRTGLSSLVSQRLNTSQSDRTRRDHANATLPKKAPRSKAAHKPSLMDGYQEPKLDDCLDIAALANGESTKVINLSLQGRLPFPSKNDQIEESFFNLNDRIGLNIELPMLPLTTPISVLLNHITETVKKRGLVLLHDAGVQSNSFLSSASLLPVQLLSFTNLGRSTSNSLTPRLQIAVVRADALVNDLLTTYKKDFVVKSAVTHRRFLVINFAVKNRHLSPTAVGISLAEFGLGTEVSKRDHRCLSIRTYGTFREDHDALLPEGYQQLFVEEGLDGEPVDNLCDEQECAIIDNDDAMNEEDEYNVRQALIPTSLPAARPLVASIGTSSAIASSSNATSSTSSNANTSGESIHSMALRQHITPAVVDVPVAPSPSPYGEDVLWSTSWTPPTQRRSTFYNFNRTDTFYAENKRAYLRINQDEFDTPSLHLAGPDLQSLANMFIGEVRAANIAGDFTILLAPDRHFMIEDITSGPGVESEVIHAAYKQYTDDPTQWFAPSTADFSTISTLATTVDEHVSQKRLDDLTDLGSLVALNLIHGYPTVPLNPLLLEYLLNDCDINSLTKDKVSKWFPNLAHLLSIWLNMSHDDPLDGNVFASQLATYHDLQPSTLSQRDVETHRIMAFRMLHNAVIGKLGVQCQELQAFLKGFRLPVPGGLTFCEIARSYLYGAGAFVAKAYRFIDTFEDLSMNLEINLDHLNPADEERLANVLAFAPSPYRGKSFAFILQDFLEGTGIPCPTLFEHNRGRISPVVSMSEAENSSTFRLRSLTWAVGGAPFLRAGSQATMEVILVSDDDRAYISKRADEHHRAEFLLNGICSYKTCFQEMRIPVTYLIRLLEGIYTMETEHKNAREAIHFWLFRQILEAIGTHTFV</sequence>
<evidence type="ECO:0000313" key="2">
    <source>
        <dbReference type="EMBL" id="KAE9408421.1"/>
    </source>
</evidence>
<dbReference type="OrthoDB" id="3214991at2759"/>
<feature type="compositionally biased region" description="Polar residues" evidence="1">
    <location>
        <begin position="150"/>
        <end position="159"/>
    </location>
</feature>
<proteinExistence type="predicted"/>
<name>A0A6A4ICZ5_9AGAR</name>
<feature type="region of interest" description="Disordered" evidence="1">
    <location>
        <begin position="150"/>
        <end position="189"/>
    </location>
</feature>
<dbReference type="Proteomes" id="UP000799118">
    <property type="component" value="Unassembled WGS sequence"/>
</dbReference>
<evidence type="ECO:0000256" key="1">
    <source>
        <dbReference type="SAM" id="MobiDB-lite"/>
    </source>
</evidence>
<dbReference type="EMBL" id="ML769391">
    <property type="protein sequence ID" value="KAE9408421.1"/>
    <property type="molecule type" value="Genomic_DNA"/>
</dbReference>
<protein>
    <recommendedName>
        <fullName evidence="4">HECT domain-containing protein</fullName>
    </recommendedName>
</protein>
<gene>
    <name evidence="2" type="ORF">BT96DRAFT_985752</name>
</gene>
<reference evidence="2" key="1">
    <citation type="journal article" date="2019" name="Environ. Microbiol.">
        <title>Fungal ecological strategies reflected in gene transcription - a case study of two litter decomposers.</title>
        <authorList>
            <person name="Barbi F."/>
            <person name="Kohler A."/>
            <person name="Barry K."/>
            <person name="Baskaran P."/>
            <person name="Daum C."/>
            <person name="Fauchery L."/>
            <person name="Ihrmark K."/>
            <person name="Kuo A."/>
            <person name="LaButti K."/>
            <person name="Lipzen A."/>
            <person name="Morin E."/>
            <person name="Grigoriev I.V."/>
            <person name="Henrissat B."/>
            <person name="Lindahl B."/>
            <person name="Martin F."/>
        </authorList>
    </citation>
    <scope>NUCLEOTIDE SEQUENCE</scope>
    <source>
        <strain evidence="2">JB14</strain>
    </source>
</reference>